<evidence type="ECO:0000256" key="1">
    <source>
        <dbReference type="ARBA" id="ARBA00001974"/>
    </source>
</evidence>
<accession>A0A369AJC0</accession>
<dbReference type="Pfam" id="PF02770">
    <property type="entry name" value="Acyl-CoA_dh_M"/>
    <property type="match status" value="1"/>
</dbReference>
<dbReference type="GO" id="GO:0033539">
    <property type="term" value="P:fatty acid beta-oxidation using acyl-CoA dehydrogenase"/>
    <property type="evidence" value="ECO:0007669"/>
    <property type="project" value="TreeGrafter"/>
</dbReference>
<keyword evidence="11" id="KW-1185">Reference proteome</keyword>
<protein>
    <submittedName>
        <fullName evidence="10">Acyl-CoA dehydrogenase</fullName>
    </submittedName>
</protein>
<sequence length="424" mass="46649">MDFEYSPKTKELRAKLLQFMDDYIYPAEKDFADELAANTAAGKRWTPLQTIEKLKTKAQAAGLWNLFLPVDTAEVSGYHGAGLTNSEYAPLAEIMGRVPWASEVFNCSAPDTGNMETIARYGDAAAKEHWLKPLLEGKIRSAFAMTEPAVASSDATNIETRIERQGDEYVINGRKWWISGASDPRCAVFITMGKTNPDAPKHSQQSMILVPADAPGLKILRPLNVFGYDDAPHGHVEMVFDNVRVPASNILLGEGRGFEIAQGRLGPGRIHHCMRLIGLAERALELMCKRTSSRMAFGKLVSQQTVTQERIAEARCKIDMARLLTLKTAWLMDVAGNKVAKTEIAMIKVVAPNMACQVIDWAIQAHGAGGLCDDFPLAYAYSTARTLRFADGPDEVHRNAIAKWELGKYAPALRDTPPPVTRGC</sequence>
<dbReference type="PANTHER" id="PTHR48083">
    <property type="entry name" value="MEDIUM-CHAIN SPECIFIC ACYL-COA DEHYDROGENASE, MITOCHONDRIAL-RELATED"/>
    <property type="match status" value="1"/>
</dbReference>
<evidence type="ECO:0000256" key="4">
    <source>
        <dbReference type="ARBA" id="ARBA00022630"/>
    </source>
</evidence>
<evidence type="ECO:0000313" key="11">
    <source>
        <dbReference type="Proteomes" id="UP000252174"/>
    </source>
</evidence>
<dbReference type="Pfam" id="PF02771">
    <property type="entry name" value="Acyl-CoA_dh_N"/>
    <property type="match status" value="1"/>
</dbReference>
<proteinExistence type="inferred from homology"/>
<evidence type="ECO:0000259" key="7">
    <source>
        <dbReference type="Pfam" id="PF00441"/>
    </source>
</evidence>
<comment type="similarity">
    <text evidence="2">Belongs to the acyl-CoA dehydrogenase family.</text>
</comment>
<feature type="domain" description="Acyl-CoA dehydrogenase/oxidase N-terminal" evidence="9">
    <location>
        <begin position="46"/>
        <end position="138"/>
    </location>
</feature>
<dbReference type="Proteomes" id="UP000252174">
    <property type="component" value="Unassembled WGS sequence"/>
</dbReference>
<dbReference type="InterPro" id="IPR037069">
    <property type="entry name" value="AcylCoA_DH/ox_N_sf"/>
</dbReference>
<dbReference type="InterPro" id="IPR009075">
    <property type="entry name" value="AcylCo_DH/oxidase_C"/>
</dbReference>
<evidence type="ECO:0000256" key="6">
    <source>
        <dbReference type="ARBA" id="ARBA00023002"/>
    </source>
</evidence>
<dbReference type="OrthoDB" id="9769473at2"/>
<dbReference type="Gene3D" id="2.40.110.10">
    <property type="entry name" value="Butyryl-CoA Dehydrogenase, subunit A, domain 2"/>
    <property type="match status" value="1"/>
</dbReference>
<dbReference type="GO" id="GO:0003995">
    <property type="term" value="F:acyl-CoA dehydrogenase activity"/>
    <property type="evidence" value="ECO:0007669"/>
    <property type="project" value="TreeGrafter"/>
</dbReference>
<dbReference type="GO" id="GO:0050660">
    <property type="term" value="F:flavin adenine dinucleotide binding"/>
    <property type="evidence" value="ECO:0007669"/>
    <property type="project" value="InterPro"/>
</dbReference>
<dbReference type="Gene3D" id="1.10.540.10">
    <property type="entry name" value="Acyl-CoA dehydrogenase/oxidase, N-terminal domain"/>
    <property type="match status" value="1"/>
</dbReference>
<comment type="caution">
    <text evidence="10">The sequence shown here is derived from an EMBL/GenBank/DDBJ whole genome shotgun (WGS) entry which is preliminary data.</text>
</comment>
<dbReference type="InterPro" id="IPR006091">
    <property type="entry name" value="Acyl-CoA_Oxase/DH_mid-dom"/>
</dbReference>
<organism evidence="10 11">
    <name type="scientific">Extensimonas vulgaris</name>
    <dbReference type="NCBI Taxonomy" id="1031594"/>
    <lineage>
        <taxon>Bacteria</taxon>
        <taxon>Pseudomonadati</taxon>
        <taxon>Pseudomonadota</taxon>
        <taxon>Betaproteobacteria</taxon>
        <taxon>Burkholderiales</taxon>
        <taxon>Comamonadaceae</taxon>
        <taxon>Extensimonas</taxon>
    </lineage>
</organism>
<dbReference type="InterPro" id="IPR036250">
    <property type="entry name" value="AcylCo_DH-like_C"/>
</dbReference>
<gene>
    <name evidence="10" type="ORF">DFR45_10957</name>
</gene>
<name>A0A369AJC0_9BURK</name>
<dbReference type="SUPFAM" id="SSF56645">
    <property type="entry name" value="Acyl-CoA dehydrogenase NM domain-like"/>
    <property type="match status" value="1"/>
</dbReference>
<feature type="domain" description="Acyl-CoA oxidase/dehydrogenase middle" evidence="8">
    <location>
        <begin position="142"/>
        <end position="243"/>
    </location>
</feature>
<evidence type="ECO:0000259" key="8">
    <source>
        <dbReference type="Pfam" id="PF02770"/>
    </source>
</evidence>
<comment type="cofactor">
    <cofactor evidence="1">
        <name>FAD</name>
        <dbReference type="ChEBI" id="CHEBI:57692"/>
    </cofactor>
</comment>
<keyword evidence="6" id="KW-0560">Oxidoreductase</keyword>
<feature type="domain" description="Acyl-CoA dehydrogenase/oxidase C-terminal" evidence="7">
    <location>
        <begin position="255"/>
        <end position="404"/>
    </location>
</feature>
<dbReference type="InterPro" id="IPR013786">
    <property type="entry name" value="AcylCoA_DH/ox_N"/>
</dbReference>
<evidence type="ECO:0000256" key="5">
    <source>
        <dbReference type="ARBA" id="ARBA00022827"/>
    </source>
</evidence>
<evidence type="ECO:0000256" key="2">
    <source>
        <dbReference type="ARBA" id="ARBA00009347"/>
    </source>
</evidence>
<dbReference type="FunFam" id="2.40.110.10:FF:000002">
    <property type="entry name" value="Acyl-CoA dehydrogenase fadE12"/>
    <property type="match status" value="1"/>
</dbReference>
<dbReference type="FunFam" id="1.20.140.10:FF:000018">
    <property type="entry name" value="Acyl-CoA dehydrogenase family member 10"/>
    <property type="match status" value="1"/>
</dbReference>
<evidence type="ECO:0000259" key="9">
    <source>
        <dbReference type="Pfam" id="PF02771"/>
    </source>
</evidence>
<dbReference type="GO" id="GO:0005737">
    <property type="term" value="C:cytoplasm"/>
    <property type="evidence" value="ECO:0007669"/>
    <property type="project" value="TreeGrafter"/>
</dbReference>
<dbReference type="Pfam" id="PF00441">
    <property type="entry name" value="Acyl-CoA_dh_1"/>
    <property type="match status" value="1"/>
</dbReference>
<dbReference type="RefSeq" id="WP_114483979.1">
    <property type="nucleotide sequence ID" value="NZ_QPJU01000009.1"/>
</dbReference>
<evidence type="ECO:0000313" key="10">
    <source>
        <dbReference type="EMBL" id="RCX08237.1"/>
    </source>
</evidence>
<comment type="subunit">
    <text evidence="3">Homodimer.</text>
</comment>
<dbReference type="Gene3D" id="1.20.140.10">
    <property type="entry name" value="Butyryl-CoA Dehydrogenase, subunit A, domain 3"/>
    <property type="match status" value="1"/>
</dbReference>
<dbReference type="InterPro" id="IPR009100">
    <property type="entry name" value="AcylCoA_DH/oxidase_NM_dom_sf"/>
</dbReference>
<dbReference type="PANTHER" id="PTHR48083:SF13">
    <property type="entry name" value="ACYL-COA DEHYDROGENASE FAMILY MEMBER 11"/>
    <property type="match status" value="1"/>
</dbReference>
<dbReference type="InterPro" id="IPR050741">
    <property type="entry name" value="Acyl-CoA_dehydrogenase"/>
</dbReference>
<dbReference type="AlphaFoldDB" id="A0A369AJC0"/>
<evidence type="ECO:0000256" key="3">
    <source>
        <dbReference type="ARBA" id="ARBA00011738"/>
    </source>
</evidence>
<dbReference type="EMBL" id="QPJU01000009">
    <property type="protein sequence ID" value="RCX08237.1"/>
    <property type="molecule type" value="Genomic_DNA"/>
</dbReference>
<reference evidence="10 11" key="1">
    <citation type="submission" date="2018-07" db="EMBL/GenBank/DDBJ databases">
        <title>Genomic Encyclopedia of Type Strains, Phase IV (KMG-IV): sequencing the most valuable type-strain genomes for metagenomic binning, comparative biology and taxonomic classification.</title>
        <authorList>
            <person name="Goeker M."/>
        </authorList>
    </citation>
    <scope>NUCLEOTIDE SEQUENCE [LARGE SCALE GENOMIC DNA]</scope>
    <source>
        <strain evidence="10 11">DSM 100911</strain>
    </source>
</reference>
<dbReference type="InterPro" id="IPR046373">
    <property type="entry name" value="Acyl-CoA_Oxase/DH_mid-dom_sf"/>
</dbReference>
<dbReference type="SUPFAM" id="SSF47203">
    <property type="entry name" value="Acyl-CoA dehydrogenase C-terminal domain-like"/>
    <property type="match status" value="1"/>
</dbReference>
<keyword evidence="4" id="KW-0285">Flavoprotein</keyword>
<keyword evidence="5" id="KW-0274">FAD</keyword>